<dbReference type="NCBIfam" id="TIGR01196">
    <property type="entry name" value="edd"/>
    <property type="match status" value="1"/>
</dbReference>
<evidence type="ECO:0000256" key="10">
    <source>
        <dbReference type="NCBIfam" id="TIGR01196"/>
    </source>
</evidence>
<dbReference type="InterPro" id="IPR004786">
    <property type="entry name" value="6-phosphgluc_deHydtase"/>
</dbReference>
<dbReference type="PROSITE" id="PS00887">
    <property type="entry name" value="ILVD_EDD_2"/>
    <property type="match status" value="1"/>
</dbReference>
<comment type="similarity">
    <text evidence="1 9">Belongs to the IlvD/Edd family.</text>
</comment>
<dbReference type="InterPro" id="IPR037237">
    <property type="entry name" value="IlvD/EDD_N"/>
</dbReference>
<feature type="domain" description="Dihydroxy-acid/6-phosphogluconate dehydratase C-terminal" evidence="12">
    <location>
        <begin position="443"/>
        <end position="639"/>
    </location>
</feature>
<keyword evidence="5 9" id="KW-0411">Iron-sulfur</keyword>
<dbReference type="HAMAP" id="MF_02094">
    <property type="entry name" value="Edd"/>
    <property type="match status" value="1"/>
</dbReference>
<evidence type="ECO:0000256" key="7">
    <source>
        <dbReference type="ARBA" id="ARBA00023239"/>
    </source>
</evidence>
<dbReference type="InterPro" id="IPR042096">
    <property type="entry name" value="Dihydro-acid_dehy_C"/>
</dbReference>
<dbReference type="InterPro" id="IPR000581">
    <property type="entry name" value="ILV_EDD_N"/>
</dbReference>
<proteinExistence type="inferred from homology"/>
<evidence type="ECO:0000256" key="1">
    <source>
        <dbReference type="ARBA" id="ARBA00006486"/>
    </source>
</evidence>
<reference evidence="13 14" key="1">
    <citation type="journal article" date="2013" name="Genome Announc.">
        <title>Multiple genome sequences of Helicobacter pylori strains of diverse disease and antibiotic resistance backgrounds from Malaysia.</title>
        <authorList>
            <person name="Rehvathy V."/>
            <person name="Tan M.H."/>
            <person name="Gunaletchumy S.P."/>
            <person name="Teh X."/>
            <person name="Wang S."/>
            <person name="Baybayan P."/>
            <person name="Singh S."/>
            <person name="Ashby M."/>
            <person name="Kaakoush N.O."/>
            <person name="Mitchell H.M."/>
            <person name="Croft L.J."/>
            <person name="Goh K.L."/>
            <person name="Loke M.F."/>
            <person name="Vadivelu J."/>
        </authorList>
    </citation>
    <scope>NUCLEOTIDE SEQUENCE [LARGE SCALE GENOMIC DNA]</scope>
    <source>
        <strain evidence="13 14">UM038</strain>
    </source>
</reference>
<evidence type="ECO:0000256" key="9">
    <source>
        <dbReference type="HAMAP-Rule" id="MF_02094"/>
    </source>
</evidence>
<dbReference type="PROSITE" id="PS00886">
    <property type="entry name" value="ILVD_EDD_1"/>
    <property type="match status" value="1"/>
</dbReference>
<sequence length="647" mass="71158">MAKSPVAPKRTKSKSNINNPFRVFLSYYYILKILIKGVFMPKHSLEQIKEKITERSKKTRELYLENIFNPKNQPKIENLGCANIAHVTASMPEHLKMPLGSHKRKHFAIITAYNDMLSAHQPFKNYPDWIKKELQEHNAYASVASGVPAMCDGITQGYDGMELSLFSRDVIALSTAVGLSHNVFDGAFFLGVCDKIVPGLLIGALSFGNLASVFVPSGPMVSGIENYKKAKARQDFAMGKINREELLKVEMQSYHDVGTCTFYGTANSNQMMMEFMGLHVANSSFINPNNPLRKVLVEESAKRLASGEVLPLAKLIDEKSILNALIGLMATGGSTNHTLHLIAIARSCGVILNWDDFDAVSNLIPLLAKVYPNGSADVNAFEACGGLAFVIKELLKEGLLFEDAHTIMDTKTQKGMQNYTKTPFLENGQLVYKDAVNHSLNTDILRPVSEPFAANGGLKILKGNLGRSVIKISAIKDEHRKVKARAIVFKTQSEFLERFKNKELERDFVAVLPFQGPKSNGMPELHKLTTNLGALQDMGYKVALVTDGRMSGASGKVPSAIHLSPEGALNGAIIKIKDGDLIELDAPNNALNVLEKDFEDRGINPLFLETLENLEKPSFGLGRELFTSLRLNVNTAEEGGMSFGIKV</sequence>
<dbReference type="GO" id="GO:0051539">
    <property type="term" value="F:4 iron, 4 sulfur cluster binding"/>
    <property type="evidence" value="ECO:0007669"/>
    <property type="project" value="UniProtKB-UniRule"/>
</dbReference>
<evidence type="ECO:0000313" key="13">
    <source>
        <dbReference type="EMBL" id="EPZ70153.1"/>
    </source>
</evidence>
<comment type="function">
    <text evidence="9">Catalyzes the dehydration of 6-phospho-D-gluconate to 2-dehydro-3-deoxy-6-phospho-D-gluconate.</text>
</comment>
<dbReference type="GO" id="GO:0009255">
    <property type="term" value="P:Entner-Doudoroff pathway through 6-phosphogluconate"/>
    <property type="evidence" value="ECO:0007669"/>
    <property type="project" value="UniProtKB-UniRule"/>
</dbReference>
<gene>
    <name evidence="9" type="primary">edd</name>
    <name evidence="13" type="ORF">N199_05050</name>
</gene>
<dbReference type="GO" id="GO:0004456">
    <property type="term" value="F:phosphogluconate dehydratase activity"/>
    <property type="evidence" value="ECO:0007669"/>
    <property type="project" value="UniProtKB-UniRule"/>
</dbReference>
<dbReference type="Gene3D" id="3.50.30.80">
    <property type="entry name" value="IlvD/EDD C-terminal domain-like"/>
    <property type="match status" value="1"/>
</dbReference>
<evidence type="ECO:0000313" key="14">
    <source>
        <dbReference type="Proteomes" id="UP000015451"/>
    </source>
</evidence>
<name>A0AAV3JSB5_HELPX</name>
<evidence type="ECO:0000256" key="3">
    <source>
        <dbReference type="ARBA" id="ARBA00022723"/>
    </source>
</evidence>
<keyword evidence="2 9" id="KW-0004">4Fe-4S</keyword>
<evidence type="ECO:0000259" key="12">
    <source>
        <dbReference type="Pfam" id="PF24877"/>
    </source>
</evidence>
<feature type="domain" description="Dihydroxy-acid/6-phosphogluconate dehydratase N-terminal" evidence="11">
    <location>
        <begin position="106"/>
        <end position="411"/>
    </location>
</feature>
<dbReference type="InterPro" id="IPR020558">
    <property type="entry name" value="DiOHA_6PGluconate_deHydtase_CS"/>
</dbReference>
<dbReference type="PANTHER" id="PTHR43661">
    <property type="entry name" value="D-XYLONATE DEHYDRATASE"/>
    <property type="match status" value="1"/>
</dbReference>
<protein>
    <recommendedName>
        <fullName evidence="9 10">Phosphogluconate dehydratase</fullName>
        <ecNumber evidence="9 10">4.2.1.12</ecNumber>
    </recommendedName>
</protein>
<dbReference type="Proteomes" id="UP000015451">
    <property type="component" value="Unassembled WGS sequence"/>
</dbReference>
<dbReference type="PANTHER" id="PTHR43661:SF1">
    <property type="entry name" value="PHOSPHOGLUCONATE DEHYDRATASE"/>
    <property type="match status" value="1"/>
</dbReference>
<comment type="caution">
    <text evidence="13">The sequence shown here is derived from an EMBL/GenBank/DDBJ whole genome shotgun (WGS) entry which is preliminary data.</text>
</comment>
<keyword evidence="3 9" id="KW-0479">Metal-binding</keyword>
<evidence type="ECO:0000256" key="2">
    <source>
        <dbReference type="ARBA" id="ARBA00022485"/>
    </source>
</evidence>
<feature type="binding site" evidence="9">
    <location>
        <position position="193"/>
    </location>
    <ligand>
        <name>[4Fe-4S] cluster</name>
        <dbReference type="ChEBI" id="CHEBI:49883"/>
    </ligand>
</feature>
<organism evidence="13 14">
    <name type="scientific">Helicobacter pylori UM038</name>
    <dbReference type="NCBI Taxonomy" id="1352343"/>
    <lineage>
        <taxon>Bacteria</taxon>
        <taxon>Pseudomonadati</taxon>
        <taxon>Campylobacterota</taxon>
        <taxon>Epsilonproteobacteria</taxon>
        <taxon>Campylobacterales</taxon>
        <taxon>Helicobacteraceae</taxon>
        <taxon>Helicobacter</taxon>
    </lineage>
</organism>
<comment type="catalytic activity">
    <reaction evidence="9">
        <text>6-phospho-D-gluconate = 2-dehydro-3-deoxy-6-phospho-D-gluconate + H2O</text>
        <dbReference type="Rhea" id="RHEA:17277"/>
        <dbReference type="ChEBI" id="CHEBI:15377"/>
        <dbReference type="ChEBI" id="CHEBI:57569"/>
        <dbReference type="ChEBI" id="CHEBI:58759"/>
        <dbReference type="EC" id="4.2.1.12"/>
    </reaction>
</comment>
<dbReference type="SUPFAM" id="SSF52016">
    <property type="entry name" value="LeuD/IlvD-like"/>
    <property type="match status" value="1"/>
</dbReference>
<evidence type="ECO:0000256" key="6">
    <source>
        <dbReference type="ARBA" id="ARBA00023064"/>
    </source>
</evidence>
<evidence type="ECO:0000256" key="4">
    <source>
        <dbReference type="ARBA" id="ARBA00023004"/>
    </source>
</evidence>
<evidence type="ECO:0000256" key="5">
    <source>
        <dbReference type="ARBA" id="ARBA00023014"/>
    </source>
</evidence>
<dbReference type="GO" id="GO:0005829">
    <property type="term" value="C:cytosol"/>
    <property type="evidence" value="ECO:0007669"/>
    <property type="project" value="TreeGrafter"/>
</dbReference>
<feature type="binding site" evidence="9">
    <location>
        <position position="260"/>
    </location>
    <ligand>
        <name>[4Fe-4S] cluster</name>
        <dbReference type="ChEBI" id="CHEBI:49883"/>
    </ligand>
</feature>
<comment type="cofactor">
    <cofactor evidence="9">
        <name>[4Fe-4S] cluster</name>
        <dbReference type="ChEBI" id="CHEBI:49883"/>
    </cofactor>
    <text evidence="9">Binds 1 [4Fe-4S] cluster.</text>
</comment>
<dbReference type="SUPFAM" id="SSF143975">
    <property type="entry name" value="IlvD/EDD N-terminal domain-like"/>
    <property type="match status" value="1"/>
</dbReference>
<dbReference type="GO" id="GO:0046872">
    <property type="term" value="F:metal ion binding"/>
    <property type="evidence" value="ECO:0007669"/>
    <property type="project" value="UniProtKB-KW"/>
</dbReference>
<dbReference type="EMBL" id="AUSL01000005">
    <property type="protein sequence ID" value="EPZ70153.1"/>
    <property type="molecule type" value="Genomic_DNA"/>
</dbReference>
<comment type="pathway">
    <text evidence="9">Carbohydrate metabolism; Entner-Doudoroff pathway.</text>
</comment>
<evidence type="ECO:0000259" key="11">
    <source>
        <dbReference type="Pfam" id="PF00920"/>
    </source>
</evidence>
<dbReference type="EC" id="4.2.1.12" evidence="9 10"/>
<dbReference type="GO" id="GO:0019521">
    <property type="term" value="P:D-gluconate metabolic process"/>
    <property type="evidence" value="ECO:0007669"/>
    <property type="project" value="UniProtKB-KW"/>
</dbReference>
<dbReference type="Pfam" id="PF24877">
    <property type="entry name" value="ILV_EDD_C"/>
    <property type="match status" value="1"/>
</dbReference>
<dbReference type="Pfam" id="PF00920">
    <property type="entry name" value="ILVD_EDD_N"/>
    <property type="match status" value="1"/>
</dbReference>
<keyword evidence="6 9" id="KW-0311">Gluconate utilization</keyword>
<keyword evidence="8 9" id="KW-0119">Carbohydrate metabolism</keyword>
<dbReference type="AlphaFoldDB" id="A0AAV3JSB5"/>
<evidence type="ECO:0000256" key="8">
    <source>
        <dbReference type="ARBA" id="ARBA00023277"/>
    </source>
</evidence>
<accession>A0AAV3JSB5</accession>
<keyword evidence="7 9" id="KW-0456">Lyase</keyword>
<dbReference type="InterPro" id="IPR056740">
    <property type="entry name" value="ILV_EDD_C"/>
</dbReference>
<keyword evidence="4 9" id="KW-0408">Iron</keyword>